<reference evidence="5 6" key="1">
    <citation type="submission" date="2018-12" db="EMBL/GenBank/DDBJ databases">
        <title>The genome sequences of Variovorax guangxiensis DSM 27352.</title>
        <authorList>
            <person name="Gao J."/>
            <person name="Sun J."/>
        </authorList>
    </citation>
    <scope>NUCLEOTIDE SEQUENCE [LARGE SCALE GENOMIC DNA]</scope>
    <source>
        <strain evidence="5 6">DSM 27352</strain>
    </source>
</reference>
<dbReference type="Gene3D" id="1.10.10.10">
    <property type="entry name" value="Winged helix-like DNA-binding domain superfamily/Winged helix DNA-binding domain"/>
    <property type="match status" value="1"/>
</dbReference>
<dbReference type="Pfam" id="PF01638">
    <property type="entry name" value="HxlR"/>
    <property type="match status" value="1"/>
</dbReference>
<gene>
    <name evidence="5" type="ORF">EJP67_15545</name>
</gene>
<evidence type="ECO:0000313" key="6">
    <source>
        <dbReference type="Proteomes" id="UP000281118"/>
    </source>
</evidence>
<dbReference type="OrthoDB" id="9807069at2"/>
<proteinExistence type="predicted"/>
<dbReference type="EMBL" id="RXFT01000006">
    <property type="protein sequence ID" value="RUR68475.1"/>
    <property type="molecule type" value="Genomic_DNA"/>
</dbReference>
<protein>
    <submittedName>
        <fullName evidence="5">Transcriptional regulator</fullName>
    </submittedName>
</protein>
<evidence type="ECO:0000259" key="4">
    <source>
        <dbReference type="PROSITE" id="PS51118"/>
    </source>
</evidence>
<evidence type="ECO:0000313" key="5">
    <source>
        <dbReference type="EMBL" id="RUR68475.1"/>
    </source>
</evidence>
<evidence type="ECO:0000256" key="3">
    <source>
        <dbReference type="ARBA" id="ARBA00023163"/>
    </source>
</evidence>
<dbReference type="InterPro" id="IPR036388">
    <property type="entry name" value="WH-like_DNA-bd_sf"/>
</dbReference>
<comment type="caution">
    <text evidence="5">The sequence shown here is derived from an EMBL/GenBank/DDBJ whole genome shotgun (WGS) entry which is preliminary data.</text>
</comment>
<keyword evidence="2" id="KW-0238">DNA-binding</keyword>
<accession>A0A433MLC7</accession>
<dbReference type="SUPFAM" id="SSF46785">
    <property type="entry name" value="Winged helix' DNA-binding domain"/>
    <property type="match status" value="1"/>
</dbReference>
<feature type="domain" description="HTH hxlR-type" evidence="4">
    <location>
        <begin position="12"/>
        <end position="109"/>
    </location>
</feature>
<evidence type="ECO:0000256" key="2">
    <source>
        <dbReference type="ARBA" id="ARBA00023125"/>
    </source>
</evidence>
<evidence type="ECO:0000256" key="1">
    <source>
        <dbReference type="ARBA" id="ARBA00023015"/>
    </source>
</evidence>
<dbReference type="GO" id="GO:0003677">
    <property type="term" value="F:DNA binding"/>
    <property type="evidence" value="ECO:0007669"/>
    <property type="project" value="UniProtKB-KW"/>
</dbReference>
<dbReference type="PROSITE" id="PS51118">
    <property type="entry name" value="HTH_HXLR"/>
    <property type="match status" value="1"/>
</dbReference>
<dbReference type="InterPro" id="IPR036390">
    <property type="entry name" value="WH_DNA-bd_sf"/>
</dbReference>
<sequence length="161" mass="17636">MAQRKSLKADACPMARALDIVGDQWSLLVIRDAFDGMKRFGEFQQSLGVARNILSDRLKNLVQEGVLELVPASDGTAYQEYVLTPKGKGLFPVVVGLRHWGEAHLYAKGEPHSVLVERDSGKPVPKIELRTRDGKPLDPDATFVKKLPATARAAKSRSATS</sequence>
<organism evidence="5 6">
    <name type="scientific">Variovorax guangxiensis</name>
    <dbReference type="NCBI Taxonomy" id="1775474"/>
    <lineage>
        <taxon>Bacteria</taxon>
        <taxon>Pseudomonadati</taxon>
        <taxon>Pseudomonadota</taxon>
        <taxon>Betaproteobacteria</taxon>
        <taxon>Burkholderiales</taxon>
        <taxon>Comamonadaceae</taxon>
        <taxon>Variovorax</taxon>
    </lineage>
</organism>
<dbReference type="AlphaFoldDB" id="A0A433MLC7"/>
<keyword evidence="1" id="KW-0805">Transcription regulation</keyword>
<dbReference type="InterPro" id="IPR002577">
    <property type="entry name" value="HTH_HxlR"/>
</dbReference>
<name>A0A433MLC7_9BURK</name>
<dbReference type="PANTHER" id="PTHR33204:SF18">
    <property type="entry name" value="TRANSCRIPTIONAL REGULATORY PROTEIN"/>
    <property type="match status" value="1"/>
</dbReference>
<dbReference type="Proteomes" id="UP000281118">
    <property type="component" value="Unassembled WGS sequence"/>
</dbReference>
<keyword evidence="3" id="KW-0804">Transcription</keyword>
<dbReference type="PANTHER" id="PTHR33204">
    <property type="entry name" value="TRANSCRIPTIONAL REGULATOR, MARR FAMILY"/>
    <property type="match status" value="1"/>
</dbReference>
<dbReference type="RefSeq" id="WP_126022617.1">
    <property type="nucleotide sequence ID" value="NZ_RXFT01000006.1"/>
</dbReference>